<dbReference type="AlphaFoldDB" id="A0A517SFX6"/>
<dbReference type="Proteomes" id="UP000315700">
    <property type="component" value="Chromosome"/>
</dbReference>
<gene>
    <name evidence="1" type="ORF">Pan44_30410</name>
</gene>
<reference evidence="1 2" key="1">
    <citation type="submission" date="2019-02" db="EMBL/GenBank/DDBJ databases">
        <title>Deep-cultivation of Planctomycetes and their phenomic and genomic characterization uncovers novel biology.</title>
        <authorList>
            <person name="Wiegand S."/>
            <person name="Jogler M."/>
            <person name="Boedeker C."/>
            <person name="Pinto D."/>
            <person name="Vollmers J."/>
            <person name="Rivas-Marin E."/>
            <person name="Kohn T."/>
            <person name="Peeters S.H."/>
            <person name="Heuer A."/>
            <person name="Rast P."/>
            <person name="Oberbeckmann S."/>
            <person name="Bunk B."/>
            <person name="Jeske O."/>
            <person name="Meyerdierks A."/>
            <person name="Storesund J.E."/>
            <person name="Kallscheuer N."/>
            <person name="Luecker S."/>
            <person name="Lage O.M."/>
            <person name="Pohl T."/>
            <person name="Merkel B.J."/>
            <person name="Hornburger P."/>
            <person name="Mueller R.-W."/>
            <person name="Bruemmer F."/>
            <person name="Labrenz M."/>
            <person name="Spormann A.M."/>
            <person name="Op den Camp H."/>
            <person name="Overmann J."/>
            <person name="Amann R."/>
            <person name="Jetten M.S.M."/>
            <person name="Mascher T."/>
            <person name="Medema M.H."/>
            <person name="Devos D.P."/>
            <person name="Kaster A.-K."/>
            <person name="Ovreas L."/>
            <person name="Rohde M."/>
            <person name="Galperin M.Y."/>
            <person name="Jogler C."/>
        </authorList>
    </citation>
    <scope>NUCLEOTIDE SEQUENCE [LARGE SCALE GENOMIC DNA]</scope>
    <source>
        <strain evidence="1 2">Pan44</strain>
    </source>
</reference>
<dbReference type="InParanoid" id="A0A517SFX6"/>
<evidence type="ECO:0000313" key="2">
    <source>
        <dbReference type="Proteomes" id="UP000315700"/>
    </source>
</evidence>
<protein>
    <recommendedName>
        <fullName evidence="3">Fructose-bisphosphate aldolase</fullName>
    </recommendedName>
</protein>
<organism evidence="1 2">
    <name type="scientific">Caulifigura coniformis</name>
    <dbReference type="NCBI Taxonomy" id="2527983"/>
    <lineage>
        <taxon>Bacteria</taxon>
        <taxon>Pseudomonadati</taxon>
        <taxon>Planctomycetota</taxon>
        <taxon>Planctomycetia</taxon>
        <taxon>Planctomycetales</taxon>
        <taxon>Planctomycetaceae</taxon>
        <taxon>Caulifigura</taxon>
    </lineage>
</organism>
<name>A0A517SFX6_9PLAN</name>
<dbReference type="SUPFAM" id="SSF51569">
    <property type="entry name" value="Aldolase"/>
    <property type="match status" value="1"/>
</dbReference>
<dbReference type="RefSeq" id="WP_145030802.1">
    <property type="nucleotide sequence ID" value="NZ_CP036271.1"/>
</dbReference>
<proteinExistence type="predicted"/>
<accession>A0A517SFX6</accession>
<evidence type="ECO:0008006" key="3">
    <source>
        <dbReference type="Google" id="ProtNLM"/>
    </source>
</evidence>
<dbReference type="InterPro" id="IPR013785">
    <property type="entry name" value="Aldolase_TIM"/>
</dbReference>
<dbReference type="OrthoDB" id="236271at2"/>
<sequence>MKSKSLDRKLAAIHADPHGSREFLIADAKDADMAFGLRATGQLYDGGGKPTRSRTLAEYRDEMRAIVKQGLVDIMLMSNSTSEQLTLKERIFDHSTVTPAIRANDTTDIWLMRGSALGDKASRPFRSATINHARTGRIDDEHCDRISGANLGLYSITFANDRDRDWEALTAYAAFREEAERKRFRHFLEVFHPNVPGAVPAEEVVHFVSDAIVRTLAGVTSAGRPAFLKIPYPGPRALEDLVAYDPHLVVGVLGGSAGTTRDAFQLIHDARKHGARVALFGRKINEAESQLLFIQHLRDIVDNNLAPAEAVRSYHAALKTQSISSRRSLEDDSRITATSLSYS</sequence>
<dbReference type="Gene3D" id="3.20.20.70">
    <property type="entry name" value="Aldolase class I"/>
    <property type="match status" value="1"/>
</dbReference>
<dbReference type="KEGG" id="ccos:Pan44_30410"/>
<keyword evidence="2" id="KW-1185">Reference proteome</keyword>
<evidence type="ECO:0000313" key="1">
    <source>
        <dbReference type="EMBL" id="QDT55000.1"/>
    </source>
</evidence>
<dbReference type="EMBL" id="CP036271">
    <property type="protein sequence ID" value="QDT55000.1"/>
    <property type="molecule type" value="Genomic_DNA"/>
</dbReference>